<evidence type="ECO:0000313" key="4">
    <source>
        <dbReference type="Proteomes" id="UP000077755"/>
    </source>
</evidence>
<dbReference type="EMBL" id="CP093344">
    <property type="protein sequence ID" value="WOG90045.1"/>
    <property type="molecule type" value="Genomic_DNA"/>
</dbReference>
<evidence type="ECO:0000256" key="1">
    <source>
        <dbReference type="SAM" id="SignalP"/>
    </source>
</evidence>
<gene>
    <name evidence="2" type="ORF">DCAR_008211</name>
    <name evidence="3" type="ORF">DCAR_0209286</name>
</gene>
<evidence type="ECO:0000313" key="3">
    <source>
        <dbReference type="EMBL" id="WOG90045.1"/>
    </source>
</evidence>
<dbReference type="Proteomes" id="UP000077755">
    <property type="component" value="Chromosome 2"/>
</dbReference>
<reference evidence="2" key="1">
    <citation type="journal article" date="2016" name="Nat. Genet.">
        <title>A high-quality carrot genome assembly provides new insights into carotenoid accumulation and asterid genome evolution.</title>
        <authorList>
            <person name="Iorizzo M."/>
            <person name="Ellison S."/>
            <person name="Senalik D."/>
            <person name="Zeng P."/>
            <person name="Satapoomin P."/>
            <person name="Huang J."/>
            <person name="Bowman M."/>
            <person name="Iovene M."/>
            <person name="Sanseverino W."/>
            <person name="Cavagnaro P."/>
            <person name="Yildiz M."/>
            <person name="Macko-Podgorni A."/>
            <person name="Moranska E."/>
            <person name="Grzebelus E."/>
            <person name="Grzebelus D."/>
            <person name="Ashrafi H."/>
            <person name="Zheng Z."/>
            <person name="Cheng S."/>
            <person name="Spooner D."/>
            <person name="Van Deynze A."/>
            <person name="Simon P."/>
        </authorList>
    </citation>
    <scope>NUCLEOTIDE SEQUENCE [LARGE SCALE GENOMIC DNA]</scope>
    <source>
        <tissue evidence="2">Leaf</tissue>
    </source>
</reference>
<name>A0A166F5R0_DAUCS</name>
<keyword evidence="1" id="KW-0732">Signal</keyword>
<keyword evidence="4" id="KW-1185">Reference proteome</keyword>
<sequence>MTYNYNSAKLVIVVSTLVFLFGSLPQGHAQVQPQLVTGLTGLLNITQIQFTTVQLACTPTGNPPSTGGGVAGVAGALLSGTCNGASGSLGRVFTNASGFAQGILTLAEGIVIDPSRGMPCFINTRLPVTGTTCTVLPPTGLLEAVFQLVSVVTSPLGGLLAVATTGPWVIMP</sequence>
<evidence type="ECO:0000313" key="2">
    <source>
        <dbReference type="EMBL" id="KZN07374.1"/>
    </source>
</evidence>
<feature type="chain" id="PRO_5007873105" evidence="1">
    <location>
        <begin position="30"/>
        <end position="172"/>
    </location>
</feature>
<dbReference type="AlphaFoldDB" id="A0A166F5R0"/>
<accession>A0A166F5R0</accession>
<proteinExistence type="predicted"/>
<reference evidence="3" key="2">
    <citation type="submission" date="2022-03" db="EMBL/GenBank/DDBJ databases">
        <title>Draft title - Genomic analysis of global carrot germplasm unveils the trajectory of domestication and the origin of high carotenoid orange carrot.</title>
        <authorList>
            <person name="Iorizzo M."/>
            <person name="Ellison S."/>
            <person name="Senalik D."/>
            <person name="Macko-Podgorni A."/>
            <person name="Grzebelus D."/>
            <person name="Bostan H."/>
            <person name="Rolling W."/>
            <person name="Curaba J."/>
            <person name="Simon P."/>
        </authorList>
    </citation>
    <scope>NUCLEOTIDE SEQUENCE</scope>
    <source>
        <tissue evidence="3">Leaf</tissue>
    </source>
</reference>
<feature type="signal peptide" evidence="1">
    <location>
        <begin position="1"/>
        <end position="29"/>
    </location>
</feature>
<protein>
    <submittedName>
        <fullName evidence="2">Uncharacterized protein</fullName>
    </submittedName>
</protein>
<dbReference type="EMBL" id="LNRQ01000002">
    <property type="protein sequence ID" value="KZN07374.1"/>
    <property type="molecule type" value="Genomic_DNA"/>
</dbReference>
<dbReference type="Gramene" id="KZN07374">
    <property type="protein sequence ID" value="KZN07374"/>
    <property type="gene ID" value="DCAR_008211"/>
</dbReference>
<organism evidence="2">
    <name type="scientific">Daucus carota subsp. sativus</name>
    <name type="common">Carrot</name>
    <dbReference type="NCBI Taxonomy" id="79200"/>
    <lineage>
        <taxon>Eukaryota</taxon>
        <taxon>Viridiplantae</taxon>
        <taxon>Streptophyta</taxon>
        <taxon>Embryophyta</taxon>
        <taxon>Tracheophyta</taxon>
        <taxon>Spermatophyta</taxon>
        <taxon>Magnoliopsida</taxon>
        <taxon>eudicotyledons</taxon>
        <taxon>Gunneridae</taxon>
        <taxon>Pentapetalae</taxon>
        <taxon>asterids</taxon>
        <taxon>campanulids</taxon>
        <taxon>Apiales</taxon>
        <taxon>Apiaceae</taxon>
        <taxon>Apioideae</taxon>
        <taxon>Scandiceae</taxon>
        <taxon>Daucinae</taxon>
        <taxon>Daucus</taxon>
        <taxon>Daucus sect. Daucus</taxon>
    </lineage>
</organism>